<keyword evidence="2" id="KW-1185">Reference proteome</keyword>
<name>A0ACC0XEC7_9ROSI</name>
<gene>
    <name evidence="1" type="ORF">Pint_20175</name>
</gene>
<sequence>MNHAVFTQTNLYRNQNLEQRGRESHGEVKDNRNLELSK</sequence>
<comment type="caution">
    <text evidence="1">The sequence shown here is derived from an EMBL/GenBank/DDBJ whole genome shotgun (WGS) entry which is preliminary data.</text>
</comment>
<reference evidence="2" key="1">
    <citation type="journal article" date="2023" name="G3 (Bethesda)">
        <title>Genome assembly and association tests identify interacting loci associated with vigor, precocity, and sex in interspecific pistachio rootstocks.</title>
        <authorList>
            <person name="Palmer W."/>
            <person name="Jacygrad E."/>
            <person name="Sagayaradj S."/>
            <person name="Cavanaugh K."/>
            <person name="Han R."/>
            <person name="Bertier L."/>
            <person name="Beede B."/>
            <person name="Kafkas S."/>
            <person name="Golino D."/>
            <person name="Preece J."/>
            <person name="Michelmore R."/>
        </authorList>
    </citation>
    <scope>NUCLEOTIDE SEQUENCE [LARGE SCALE GENOMIC DNA]</scope>
</reference>
<accession>A0ACC0XEC7</accession>
<evidence type="ECO:0000313" key="1">
    <source>
        <dbReference type="EMBL" id="KAJ0014391.1"/>
    </source>
</evidence>
<dbReference type="Proteomes" id="UP001163603">
    <property type="component" value="Chromosome 13"/>
</dbReference>
<organism evidence="1 2">
    <name type="scientific">Pistacia integerrima</name>
    <dbReference type="NCBI Taxonomy" id="434235"/>
    <lineage>
        <taxon>Eukaryota</taxon>
        <taxon>Viridiplantae</taxon>
        <taxon>Streptophyta</taxon>
        <taxon>Embryophyta</taxon>
        <taxon>Tracheophyta</taxon>
        <taxon>Spermatophyta</taxon>
        <taxon>Magnoliopsida</taxon>
        <taxon>eudicotyledons</taxon>
        <taxon>Gunneridae</taxon>
        <taxon>Pentapetalae</taxon>
        <taxon>rosids</taxon>
        <taxon>malvids</taxon>
        <taxon>Sapindales</taxon>
        <taxon>Anacardiaceae</taxon>
        <taxon>Pistacia</taxon>
    </lineage>
</organism>
<evidence type="ECO:0000313" key="2">
    <source>
        <dbReference type="Proteomes" id="UP001163603"/>
    </source>
</evidence>
<dbReference type="EMBL" id="CM047748">
    <property type="protein sequence ID" value="KAJ0014391.1"/>
    <property type="molecule type" value="Genomic_DNA"/>
</dbReference>
<proteinExistence type="predicted"/>
<protein>
    <submittedName>
        <fullName evidence="1">Uncharacterized protein</fullName>
    </submittedName>
</protein>